<dbReference type="InterPro" id="IPR043426">
    <property type="entry name" value="MltB-like"/>
</dbReference>
<dbReference type="InterPro" id="IPR023346">
    <property type="entry name" value="Lysozyme-like_dom_sf"/>
</dbReference>
<sequence length="363" mass="40524">MLVKLRAALCSAALAALFVPALSHADDALLQRPEVQAYIDTLVNTQNFDRDNLTTLFGQVVTKPSIITVLDRPSTSRPWYQFRGNFVNNQRIVGGARFMRRNADTLNAVSDKYGVPPEVITSILGVETLYGRNTGTFRVMDALTTIAFDYPRRADYFKDQLTQFLLLAREENENPLTFMGSYAGAMGMPQFMPSSFRQYAVDWDGNHHRDIWGSANDAIASVANFLAAHGWQRNGDTYVPVNVTGAEEDLLADKFNLHYTVAELMQKGVQPLDETDPNQQAVLFSLETEPGSTSYYMGFNNFYVVTRYNRSTLYATAVLQLAQAIKGAYDSGLDLQDTSDTPTPTPKPTKQKPVKPKSDGRWK</sequence>
<dbReference type="Gene3D" id="1.10.530.10">
    <property type="match status" value="1"/>
</dbReference>
<dbReference type="SUPFAM" id="SSF53955">
    <property type="entry name" value="Lysozyme-like"/>
    <property type="match status" value="1"/>
</dbReference>
<dbReference type="Gene3D" id="1.10.8.350">
    <property type="entry name" value="Bacterial muramidase"/>
    <property type="match status" value="1"/>
</dbReference>
<dbReference type="PANTHER" id="PTHR30163">
    <property type="entry name" value="MEMBRANE-BOUND LYTIC MUREIN TRANSGLYCOSYLASE B"/>
    <property type="match status" value="1"/>
</dbReference>
<organism evidence="4 5">
    <name type="scientific">Silvimonas amylolytica</name>
    <dbReference type="NCBI Taxonomy" id="449663"/>
    <lineage>
        <taxon>Bacteria</taxon>
        <taxon>Pseudomonadati</taxon>
        <taxon>Pseudomonadota</taxon>
        <taxon>Betaproteobacteria</taxon>
        <taxon>Neisseriales</taxon>
        <taxon>Chitinibacteraceae</taxon>
        <taxon>Silvimonas</taxon>
    </lineage>
</organism>
<comment type="caution">
    <text evidence="4">The sequence shown here is derived from an EMBL/GenBank/DDBJ whole genome shotgun (WGS) entry which is preliminary data.</text>
</comment>
<protein>
    <submittedName>
        <fullName evidence="4">Murein transglycosylase</fullName>
    </submittedName>
</protein>
<accession>A0ABQ2PQ67</accession>
<dbReference type="EMBL" id="BMLY01000006">
    <property type="protein sequence ID" value="GGP27587.1"/>
    <property type="molecule type" value="Genomic_DNA"/>
</dbReference>
<feature type="chain" id="PRO_5046497270" evidence="2">
    <location>
        <begin position="26"/>
        <end position="363"/>
    </location>
</feature>
<feature type="domain" description="Transglycosylase SLT" evidence="3">
    <location>
        <begin position="33"/>
        <end position="323"/>
    </location>
</feature>
<dbReference type="InterPro" id="IPR011757">
    <property type="entry name" value="Lytic_transglycosylase_MltB"/>
</dbReference>
<dbReference type="Proteomes" id="UP000621859">
    <property type="component" value="Unassembled WGS sequence"/>
</dbReference>
<feature type="signal peptide" evidence="2">
    <location>
        <begin position="1"/>
        <end position="25"/>
    </location>
</feature>
<feature type="region of interest" description="Disordered" evidence="1">
    <location>
        <begin position="334"/>
        <end position="363"/>
    </location>
</feature>
<keyword evidence="2" id="KW-0732">Signal</keyword>
<dbReference type="Pfam" id="PF13406">
    <property type="entry name" value="SLT_2"/>
    <property type="match status" value="1"/>
</dbReference>
<keyword evidence="5" id="KW-1185">Reference proteome</keyword>
<dbReference type="RefSeq" id="WP_188696761.1">
    <property type="nucleotide sequence ID" value="NZ_BMLY01000006.1"/>
</dbReference>
<dbReference type="NCBIfam" id="TIGR02282">
    <property type="entry name" value="MltB"/>
    <property type="match status" value="1"/>
</dbReference>
<gene>
    <name evidence="4" type="ORF">GCM10010971_34060</name>
</gene>
<dbReference type="PANTHER" id="PTHR30163:SF9">
    <property type="entry name" value="MEMBRANE-BOUND LYTIC MUREIN TRANSGLYCOSYLASE B"/>
    <property type="match status" value="1"/>
</dbReference>
<evidence type="ECO:0000256" key="2">
    <source>
        <dbReference type="SAM" id="SignalP"/>
    </source>
</evidence>
<evidence type="ECO:0000256" key="1">
    <source>
        <dbReference type="SAM" id="MobiDB-lite"/>
    </source>
</evidence>
<dbReference type="CDD" id="cd13399">
    <property type="entry name" value="Slt35-like"/>
    <property type="match status" value="1"/>
</dbReference>
<evidence type="ECO:0000313" key="5">
    <source>
        <dbReference type="Proteomes" id="UP000621859"/>
    </source>
</evidence>
<dbReference type="InterPro" id="IPR031304">
    <property type="entry name" value="SLT_2"/>
</dbReference>
<evidence type="ECO:0000259" key="3">
    <source>
        <dbReference type="Pfam" id="PF13406"/>
    </source>
</evidence>
<reference evidence="5" key="1">
    <citation type="journal article" date="2019" name="Int. J. Syst. Evol. Microbiol.">
        <title>The Global Catalogue of Microorganisms (GCM) 10K type strain sequencing project: providing services to taxonomists for standard genome sequencing and annotation.</title>
        <authorList>
            <consortium name="The Broad Institute Genomics Platform"/>
            <consortium name="The Broad Institute Genome Sequencing Center for Infectious Disease"/>
            <person name="Wu L."/>
            <person name="Ma J."/>
        </authorList>
    </citation>
    <scope>NUCLEOTIDE SEQUENCE [LARGE SCALE GENOMIC DNA]</scope>
    <source>
        <strain evidence="5">CGMCC 1.8860</strain>
    </source>
</reference>
<evidence type="ECO:0000313" key="4">
    <source>
        <dbReference type="EMBL" id="GGP27587.1"/>
    </source>
</evidence>
<proteinExistence type="predicted"/>
<name>A0ABQ2PQ67_9NEIS</name>